<keyword evidence="3" id="KW-1185">Reference proteome</keyword>
<evidence type="ECO:0000256" key="1">
    <source>
        <dbReference type="SAM" id="MobiDB-lite"/>
    </source>
</evidence>
<feature type="region of interest" description="Disordered" evidence="1">
    <location>
        <begin position="1"/>
        <end position="32"/>
    </location>
</feature>
<reference evidence="2" key="2">
    <citation type="submission" date="2013-09" db="EMBL/GenBank/DDBJ databases">
        <title>Draft genome sequence of Alistipes putredinis (DSM 17216).</title>
        <authorList>
            <person name="Sudarsanam P."/>
            <person name="Ley R."/>
            <person name="Guruge J."/>
            <person name="Turnbaugh P.J."/>
            <person name="Mahowald M."/>
            <person name="Liep D."/>
            <person name="Gordon J."/>
        </authorList>
    </citation>
    <scope>NUCLEOTIDE SEQUENCE</scope>
    <source>
        <strain evidence="2">DSM 17216</strain>
    </source>
</reference>
<proteinExistence type="predicted"/>
<accession>B0MVH8</accession>
<organism evidence="2 3">
    <name type="scientific">Alistipes putredinis DSM 17216</name>
    <dbReference type="NCBI Taxonomy" id="445970"/>
    <lineage>
        <taxon>Bacteria</taxon>
        <taxon>Pseudomonadati</taxon>
        <taxon>Bacteroidota</taxon>
        <taxon>Bacteroidia</taxon>
        <taxon>Bacteroidales</taxon>
        <taxon>Rikenellaceae</taxon>
        <taxon>Alistipes</taxon>
    </lineage>
</organism>
<dbReference type="Proteomes" id="UP000005819">
    <property type="component" value="Unassembled WGS sequence"/>
</dbReference>
<dbReference type="HOGENOM" id="CLU_2696325_0_0_10"/>
<dbReference type="EMBL" id="ABFK02000017">
    <property type="protein sequence ID" value="EDS04063.1"/>
    <property type="molecule type" value="Genomic_DNA"/>
</dbReference>
<evidence type="ECO:0000313" key="2">
    <source>
        <dbReference type="EMBL" id="EDS04063.1"/>
    </source>
</evidence>
<gene>
    <name evidence="2" type="ORF">ALIPUT_01126</name>
</gene>
<feature type="region of interest" description="Disordered" evidence="1">
    <location>
        <begin position="53"/>
        <end position="73"/>
    </location>
</feature>
<evidence type="ECO:0000313" key="3">
    <source>
        <dbReference type="Proteomes" id="UP000005819"/>
    </source>
</evidence>
<dbReference type="AlphaFoldDB" id="B0MVH8"/>
<name>B0MVH8_9BACT</name>
<comment type="caution">
    <text evidence="2">The sequence shown here is derived from an EMBL/GenBank/DDBJ whole genome shotgun (WGS) entry which is preliminary data.</text>
</comment>
<protein>
    <submittedName>
        <fullName evidence="2">Uncharacterized protein</fullName>
    </submittedName>
</protein>
<feature type="compositionally biased region" description="Polar residues" evidence="1">
    <location>
        <begin position="20"/>
        <end position="29"/>
    </location>
</feature>
<reference evidence="2" key="1">
    <citation type="submission" date="2007-10" db="EMBL/GenBank/DDBJ databases">
        <authorList>
            <person name="Fulton L."/>
            <person name="Clifton S."/>
            <person name="Fulton B."/>
            <person name="Xu J."/>
            <person name="Minx P."/>
            <person name="Pepin K.H."/>
            <person name="Johnson M."/>
            <person name="Thiruvilangam P."/>
            <person name="Bhonagiri V."/>
            <person name="Nash W.E."/>
            <person name="Mardis E.R."/>
            <person name="Wilson R.K."/>
        </authorList>
    </citation>
    <scope>NUCLEOTIDE SEQUENCE [LARGE SCALE GENOMIC DNA]</scope>
    <source>
        <strain evidence="2">DSM 17216</strain>
    </source>
</reference>
<sequence length="73" mass="7851">MRNSPRHFPTETAVPEGSMQLPTSGSKTVGQPAAAHYQLRLCSDILSRIVSTTENPNLPEPPSLPTSDFACTI</sequence>